<dbReference type="Gramene" id="PRQ39406">
    <property type="protein sequence ID" value="PRQ39406"/>
    <property type="gene ID" value="RchiOBHm_Chr4g0424821"/>
</dbReference>
<dbReference type="Proteomes" id="UP000238479">
    <property type="component" value="Chromosome 4"/>
</dbReference>
<keyword evidence="4" id="KW-1185">Reference proteome</keyword>
<dbReference type="STRING" id="74649.A0A2P6QZ37"/>
<name>A0A2P6QZ37_ROSCH</name>
<protein>
    <submittedName>
        <fullName evidence="3">Putative INO80 complex subunit B-like region, Zinc finger, HIT-type, INO80 complex, subunit Ies2</fullName>
    </submittedName>
</protein>
<dbReference type="AlphaFoldDB" id="A0A2P6QZ37"/>
<feature type="compositionally biased region" description="Basic and acidic residues" evidence="1">
    <location>
        <begin position="330"/>
        <end position="348"/>
    </location>
</feature>
<dbReference type="PANTHER" id="PTHR21561:SF16">
    <property type="entry name" value="PAPA-1-LIKE FAMILY PROTEIN _ ZINC FINGER (HIT TYPE) FAMILY PROTEIN"/>
    <property type="match status" value="1"/>
</dbReference>
<feature type="compositionally biased region" description="Basic and acidic residues" evidence="1">
    <location>
        <begin position="51"/>
        <end position="72"/>
    </location>
</feature>
<organism evidence="3 4">
    <name type="scientific">Rosa chinensis</name>
    <name type="common">China rose</name>
    <dbReference type="NCBI Taxonomy" id="74649"/>
    <lineage>
        <taxon>Eukaryota</taxon>
        <taxon>Viridiplantae</taxon>
        <taxon>Streptophyta</taxon>
        <taxon>Embryophyta</taxon>
        <taxon>Tracheophyta</taxon>
        <taxon>Spermatophyta</taxon>
        <taxon>Magnoliopsida</taxon>
        <taxon>eudicotyledons</taxon>
        <taxon>Gunneridae</taxon>
        <taxon>Pentapetalae</taxon>
        <taxon>rosids</taxon>
        <taxon>fabids</taxon>
        <taxon>Rosales</taxon>
        <taxon>Rosaceae</taxon>
        <taxon>Rosoideae</taxon>
        <taxon>Rosoideae incertae sedis</taxon>
        <taxon>Rosa</taxon>
    </lineage>
</organism>
<dbReference type="OrthoDB" id="2021186at2759"/>
<dbReference type="CDD" id="cd23021">
    <property type="entry name" value="zf-HIT_IN80B"/>
    <property type="match status" value="1"/>
</dbReference>
<feature type="domain" description="INO80 complex subunit B-like conserved region" evidence="2">
    <location>
        <begin position="335"/>
        <end position="420"/>
    </location>
</feature>
<evidence type="ECO:0000313" key="3">
    <source>
        <dbReference type="EMBL" id="PRQ39406.1"/>
    </source>
</evidence>
<reference evidence="3 4" key="1">
    <citation type="journal article" date="2018" name="Nat. Genet.">
        <title>The Rosa genome provides new insights in the design of modern roses.</title>
        <authorList>
            <person name="Bendahmane M."/>
        </authorList>
    </citation>
    <scope>NUCLEOTIDE SEQUENCE [LARGE SCALE GENOMIC DNA]</scope>
    <source>
        <strain evidence="4">cv. Old Blush</strain>
    </source>
</reference>
<dbReference type="Pfam" id="PF04795">
    <property type="entry name" value="PAPA-1"/>
    <property type="match status" value="1"/>
</dbReference>
<gene>
    <name evidence="3" type="ORF">RchiOBHm_Chr4g0424821</name>
</gene>
<feature type="region of interest" description="Disordered" evidence="1">
    <location>
        <begin position="95"/>
        <end position="136"/>
    </location>
</feature>
<accession>A0A2P6QZ37</accession>
<dbReference type="OMA" id="CSLHCYR"/>
<dbReference type="PANTHER" id="PTHR21561">
    <property type="entry name" value="INO80 COMPLEX SUBUNIT B"/>
    <property type="match status" value="1"/>
</dbReference>
<dbReference type="SMART" id="SM01406">
    <property type="entry name" value="PAPA-1"/>
    <property type="match status" value="1"/>
</dbReference>
<feature type="region of interest" description="Disordered" evidence="1">
    <location>
        <begin position="159"/>
        <end position="184"/>
    </location>
</feature>
<feature type="compositionally biased region" description="Basic and acidic residues" evidence="1">
    <location>
        <begin position="376"/>
        <end position="388"/>
    </location>
</feature>
<feature type="region of interest" description="Disordered" evidence="1">
    <location>
        <begin position="51"/>
        <end position="77"/>
    </location>
</feature>
<dbReference type="GO" id="GO:0006338">
    <property type="term" value="P:chromatin remodeling"/>
    <property type="evidence" value="ECO:0007669"/>
    <property type="project" value="InterPro"/>
</dbReference>
<evidence type="ECO:0000313" key="4">
    <source>
        <dbReference type="Proteomes" id="UP000238479"/>
    </source>
</evidence>
<dbReference type="InterPro" id="IPR007529">
    <property type="entry name" value="Znf_HIT"/>
</dbReference>
<evidence type="ECO:0000259" key="2">
    <source>
        <dbReference type="SMART" id="SM01406"/>
    </source>
</evidence>
<dbReference type="InterPro" id="IPR029523">
    <property type="entry name" value="INO80B/Ies2"/>
</dbReference>
<dbReference type="EMBL" id="PDCK01000042">
    <property type="protein sequence ID" value="PRQ39406.1"/>
    <property type="molecule type" value="Genomic_DNA"/>
</dbReference>
<dbReference type="GO" id="GO:0031011">
    <property type="term" value="C:Ino80 complex"/>
    <property type="evidence" value="ECO:0007669"/>
    <property type="project" value="InterPro"/>
</dbReference>
<feature type="compositionally biased region" description="Basic and acidic residues" evidence="1">
    <location>
        <begin position="159"/>
        <end position="175"/>
    </location>
</feature>
<evidence type="ECO:0000256" key="1">
    <source>
        <dbReference type="SAM" id="MobiDB-lite"/>
    </source>
</evidence>
<proteinExistence type="predicted"/>
<feature type="compositionally biased region" description="Acidic residues" evidence="1">
    <location>
        <begin position="256"/>
        <end position="267"/>
    </location>
</feature>
<dbReference type="Pfam" id="PF04438">
    <property type="entry name" value="zf-HIT"/>
    <property type="match status" value="1"/>
</dbReference>
<comment type="caution">
    <text evidence="3">The sequence shown here is derived from an EMBL/GenBank/DDBJ whole genome shotgun (WGS) entry which is preliminary data.</text>
</comment>
<dbReference type="InterPro" id="IPR006880">
    <property type="entry name" value="INO80B_C"/>
</dbReference>
<feature type="compositionally biased region" description="Basic and acidic residues" evidence="1">
    <location>
        <begin position="243"/>
        <end position="255"/>
    </location>
</feature>
<feature type="region of interest" description="Disordered" evidence="1">
    <location>
        <begin position="214"/>
        <end position="295"/>
    </location>
</feature>
<sequence>MESFGGSGFSAGGCIVRKKRSVVSHKPRLDPLTFSERSNILLRIVHPFGKESLDKNDDSKEKGVHSDGLRSEKRPKKLKLKLRGVTHTIQTKCTVDSSLGGGSSIPKSSCPSDDFKPQPKPLLQDGKPFSSSDGGKGIGVKRKYSLKIDSTLRKEYSLKGKISRESFPDDGEPARKSKRIPRRRVLDVGLSEDGNEDGEIRFLERLNASKVALSKSNQMDGDHGGDIGNCKLPRLRKHGGIKSRSEKMYEDKDYLGEEEELTSDDELQSNGKTLKRGSLSLLLEGPQKSTPTTRNRALQSGIDILTGSGSSVVNPANLLLPAPSRKKKEKISEVDKQSKKAEAAQRRKIQTEKIAREAEAEAIRKILGQDSKKKKREEELKQKRDELSQGRNGSAVTLAPNTVRWVNGPNGTVVTFSDDIGLPNIFSPVPCSYPPPREKCAGPNCTNAYKYRDSKSKLPLCSLHCYRALHGKTQPLIAC</sequence>
<feature type="region of interest" description="Disordered" evidence="1">
    <location>
        <begin position="371"/>
        <end position="394"/>
    </location>
</feature>
<feature type="region of interest" description="Disordered" evidence="1">
    <location>
        <begin position="321"/>
        <end position="348"/>
    </location>
</feature>